<dbReference type="GO" id="GO:0008083">
    <property type="term" value="F:growth factor activity"/>
    <property type="evidence" value="ECO:0007669"/>
    <property type="project" value="InterPro"/>
</dbReference>
<gene>
    <name evidence="3" type="ORF">Hamer_G022612</name>
</gene>
<comment type="caution">
    <text evidence="3">The sequence shown here is derived from an EMBL/GenBank/DDBJ whole genome shotgun (WGS) entry which is preliminary data.</text>
</comment>
<name>A0A8J5MLC1_HOMAM</name>
<dbReference type="InterPro" id="IPR029034">
    <property type="entry name" value="Cystine-knot_cytokine"/>
</dbReference>
<dbReference type="Gene3D" id="2.10.90.10">
    <property type="entry name" value="Cystine-knot cytokines"/>
    <property type="match status" value="1"/>
</dbReference>
<keyword evidence="4" id="KW-1185">Reference proteome</keyword>
<organism evidence="3 4">
    <name type="scientific">Homarus americanus</name>
    <name type="common">American lobster</name>
    <dbReference type="NCBI Taxonomy" id="6706"/>
    <lineage>
        <taxon>Eukaryota</taxon>
        <taxon>Metazoa</taxon>
        <taxon>Ecdysozoa</taxon>
        <taxon>Arthropoda</taxon>
        <taxon>Crustacea</taxon>
        <taxon>Multicrustacea</taxon>
        <taxon>Malacostraca</taxon>
        <taxon>Eumalacostraca</taxon>
        <taxon>Eucarida</taxon>
        <taxon>Decapoda</taxon>
        <taxon>Pleocyemata</taxon>
        <taxon>Astacidea</taxon>
        <taxon>Nephropoidea</taxon>
        <taxon>Nephropidae</taxon>
        <taxon>Homarus</taxon>
    </lineage>
</organism>
<feature type="chain" id="PRO_5035253898" evidence="1">
    <location>
        <begin position="22"/>
        <end position="136"/>
    </location>
</feature>
<proteinExistence type="predicted"/>
<protein>
    <submittedName>
        <fullName evidence="3">Putative PDGF/VEGF domain-containing protein 4</fullName>
    </submittedName>
</protein>
<dbReference type="Proteomes" id="UP000747542">
    <property type="component" value="Unassembled WGS sequence"/>
</dbReference>
<accession>A0A8J5MLC1</accession>
<evidence type="ECO:0000313" key="4">
    <source>
        <dbReference type="Proteomes" id="UP000747542"/>
    </source>
</evidence>
<dbReference type="EMBL" id="JAHLQT010041542">
    <property type="protein sequence ID" value="KAG7155465.1"/>
    <property type="molecule type" value="Genomic_DNA"/>
</dbReference>
<sequence length="136" mass="15266">MMMQTCICMVVGVVLLTLGSAVSLPANNHIIENQVKELQDMGCKPVMQKVLVVDLLDETDDLIEMLYFYPQAVAVRRCVEDCSFCGNNHGKIKGRCVASSREEKTFVVTYYENTSPPTKHQRTMTTVEHTQCGCRT</sequence>
<evidence type="ECO:0000259" key="2">
    <source>
        <dbReference type="PROSITE" id="PS50278"/>
    </source>
</evidence>
<dbReference type="SUPFAM" id="SSF57501">
    <property type="entry name" value="Cystine-knot cytokines"/>
    <property type="match status" value="1"/>
</dbReference>
<evidence type="ECO:0000313" key="3">
    <source>
        <dbReference type="EMBL" id="KAG7155465.1"/>
    </source>
</evidence>
<evidence type="ECO:0000256" key="1">
    <source>
        <dbReference type="SAM" id="SignalP"/>
    </source>
</evidence>
<feature type="signal peptide" evidence="1">
    <location>
        <begin position="1"/>
        <end position="21"/>
    </location>
</feature>
<feature type="domain" description="Platelet-derived growth factor (PDGF) family profile" evidence="2">
    <location>
        <begin position="52"/>
        <end position="136"/>
    </location>
</feature>
<dbReference type="AlphaFoldDB" id="A0A8J5MLC1"/>
<dbReference type="PROSITE" id="PS50278">
    <property type="entry name" value="PDGF_2"/>
    <property type="match status" value="1"/>
</dbReference>
<dbReference type="GO" id="GO:0016020">
    <property type="term" value="C:membrane"/>
    <property type="evidence" value="ECO:0007669"/>
    <property type="project" value="InterPro"/>
</dbReference>
<keyword evidence="1" id="KW-0732">Signal</keyword>
<reference evidence="3" key="1">
    <citation type="journal article" date="2021" name="Sci. Adv.">
        <title>The American lobster genome reveals insights on longevity, neural, and immune adaptations.</title>
        <authorList>
            <person name="Polinski J.M."/>
            <person name="Zimin A.V."/>
            <person name="Clark K.F."/>
            <person name="Kohn A.B."/>
            <person name="Sadowski N."/>
            <person name="Timp W."/>
            <person name="Ptitsyn A."/>
            <person name="Khanna P."/>
            <person name="Romanova D.Y."/>
            <person name="Williams P."/>
            <person name="Greenwood S.J."/>
            <person name="Moroz L.L."/>
            <person name="Walt D.R."/>
            <person name="Bodnar A.G."/>
        </authorList>
    </citation>
    <scope>NUCLEOTIDE SEQUENCE</scope>
    <source>
        <strain evidence="3">GMGI-L3</strain>
    </source>
</reference>
<dbReference type="Pfam" id="PF00341">
    <property type="entry name" value="PDGF"/>
    <property type="match status" value="1"/>
</dbReference>
<dbReference type="InterPro" id="IPR000072">
    <property type="entry name" value="PDGF/VEGF_dom"/>
</dbReference>